<dbReference type="InterPro" id="IPR052809">
    <property type="entry name" value="Actin_polarity_regulatory"/>
</dbReference>
<dbReference type="PROSITE" id="PS50132">
    <property type="entry name" value="RGS"/>
    <property type="match status" value="1"/>
</dbReference>
<dbReference type="Pfam" id="PF00615">
    <property type="entry name" value="RGS"/>
    <property type="match status" value="1"/>
</dbReference>
<dbReference type="InterPro" id="IPR001194">
    <property type="entry name" value="cDENN_dom"/>
</dbReference>
<evidence type="ECO:0000256" key="2">
    <source>
        <dbReference type="SAM" id="Phobius"/>
    </source>
</evidence>
<dbReference type="VEuPathDB" id="AmoebaDB:NAEGRDRAFT_60066"/>
<feature type="domain" description="UDENN" evidence="4">
    <location>
        <begin position="430"/>
        <end position="896"/>
    </location>
</feature>
<proteinExistence type="predicted"/>
<keyword evidence="2" id="KW-0472">Membrane</keyword>
<dbReference type="InterPro" id="IPR016024">
    <property type="entry name" value="ARM-type_fold"/>
</dbReference>
<dbReference type="GO" id="GO:0051666">
    <property type="term" value="P:actin cortical patch localization"/>
    <property type="evidence" value="ECO:0007669"/>
    <property type="project" value="TreeGrafter"/>
</dbReference>
<dbReference type="InParanoid" id="D2W4I3"/>
<dbReference type="PROSITE" id="PS50211">
    <property type="entry name" value="DENN"/>
    <property type="match status" value="1"/>
</dbReference>
<dbReference type="OrthoDB" id="196547at2759"/>
<keyword evidence="2" id="KW-0812">Transmembrane</keyword>
<evidence type="ECO:0000313" key="6">
    <source>
        <dbReference type="Proteomes" id="UP000006671"/>
    </source>
</evidence>
<dbReference type="Proteomes" id="UP000006671">
    <property type="component" value="Unassembled WGS sequence"/>
</dbReference>
<dbReference type="InterPro" id="IPR036305">
    <property type="entry name" value="RGS_sf"/>
</dbReference>
<dbReference type="Pfam" id="PF08616">
    <property type="entry name" value="SPA"/>
    <property type="match status" value="1"/>
</dbReference>
<gene>
    <name evidence="5" type="ORF">NAEGRDRAFT_60066</name>
</gene>
<dbReference type="GO" id="GO:0005886">
    <property type="term" value="C:plasma membrane"/>
    <property type="evidence" value="ECO:0007669"/>
    <property type="project" value="TreeGrafter"/>
</dbReference>
<dbReference type="SUPFAM" id="SSF48097">
    <property type="entry name" value="Regulator of G-protein signaling, RGS"/>
    <property type="match status" value="1"/>
</dbReference>
<feature type="transmembrane region" description="Helical" evidence="2">
    <location>
        <begin position="1284"/>
        <end position="1304"/>
    </location>
</feature>
<dbReference type="PANTHER" id="PTHR28245">
    <property type="entry name" value="ARF3-INTERACTING PROTEIN 1"/>
    <property type="match status" value="1"/>
</dbReference>
<sequence>MQPTHHDNPKQRLSYSLKRHYCLTTSKKQHNNMQSKSTSKLPSKRLSLQTTNSTSRLNNEHNRRSLNSSTTNCDTCSTTSSSTSSTNTDSFYSTTEASMLSVSMELLDTMIVYPGGKHSVLQLSEKHRVLLVFIKWFGCPICQNVIDDLQRYLSSFLLLNIVPVVCHQEDISKFSEYLSNTQLLHCRITKEMKKEFSVKKASLLKHAKVMPSMIKLMVQKKKKFFLPSAHEIKGMDMLSSFGMYIVHKGQVTSSYSSDILNARPDYGVFLFHLKEDHLYSDSSSPEDFLPRLLKLFPNMKMVFEELREKRKQQPELSSLPLTPRGSNFSTSFKNNEEDEFSLKNVLENATMRTFFKAFLSNQYCLEPVIFYEQVKMFRMLCQRRSPASPSFEYQMENILAHNSPSSALDLKIQECKQKAEYIIDNFLKDTSMFQIKTSGKLLRKLFSAIEEKCSDETLFDDILQDIISSIYLKSGASSNNVSSVSNSENSSVVNNTQQVMEFIEPYVDKPMYAHCLFRNKKDERVKRGAIQKSIILFSSKPLFTVYENLLRLALNRILDLDNIHLQVNATATKKQPGEELNETDLNLLNQVHDQINDTLKEFYNECRNCNMLQLKLFPNTDTITLNIPRQIDPFTPIAFTHGTSLVQLVQYFGLETMLVCWNALLLDKRIMVIGSPAKLVSQICLTLPLLIYPFQYNVNRVHPYVPLSEMDDVLSATSKIPEYIIGTTNALFETQGKNQRTQWWDVCLSVNSRKVQLAEKMPPHFGGSDLAFLNTNDSEDVQIEKLNAYQKVFMLNVISGVRDGKSEQWVRDQFKTHNLKFITELLTKGKLTDIVENVPSDVGVDPQKQQVALKNISGGQLKKIQRQFIAESSKFRTYAFKQYSTFRSSHCSGDKSDDKQSESVLQLLQYLQDDRIIKKQKLKYLFDLDKMLCNVDQIDLLLSVSDNSSIFTTIKNNKWLIDDNNQWRKYSASILSQLAISVKGQIQLLSLLPSIKLLTEDSMPNVKRIGYYCIMKVSNLYIGTYAILRNHHDIIEKILDNILNESVTDANFYEIRMYSIQTLLQICHYFDYFKQSINVIMTDKVNNNMIEDDDAYAKIVSVSVDNSMISSIVEKLEGFKTKIAGSFSYSSISNNSVAKRSLNDYKFIDKLLILYDYYELYNNYHILTESALKYNMNVFYYLRNFDNSQANSSFTEMYHHISSIIMNIKNDLKKSSSVQQSEGEDSSDPQTHINEFHHHHMSVYLLALLQSTNLINIIFNEFILNVNHIKTYKNYKMLYMVMQLLYYVIDTNVGMYYLLISNYIEYCLTFIKYFSILKNNDPEESSEGNLNFRLFKCYSFIMFLKRLCKYKKAACRLIESNALHILGQFIITHYYNPLLSNLTYAAIDVFQDLSVFYFTHYSNPLDSQCVTQYFIEEDSTNSSGNQDEEEFFKNPLYERNSTLYFKKRIKDRLEILPELRKKHLFNSLYKIASATSKTEDFEKNFQHEAMLESSNFKYHYHLQKPSEKSPRVLSRLSKFKQKFTVQTSENDGDDHFEMNVLDQKLRQCVHILNTFIFNSDNEMKLSSEE</sequence>
<evidence type="ECO:0000256" key="1">
    <source>
        <dbReference type="SAM" id="MobiDB-lite"/>
    </source>
</evidence>
<feature type="region of interest" description="Disordered" evidence="1">
    <location>
        <begin position="25"/>
        <end position="90"/>
    </location>
</feature>
<dbReference type="InterPro" id="IPR043153">
    <property type="entry name" value="DENN_C"/>
</dbReference>
<feature type="domain" description="RGS" evidence="3">
    <location>
        <begin position="341"/>
        <end position="466"/>
    </location>
</feature>
<dbReference type="SUPFAM" id="SSF48371">
    <property type="entry name" value="ARM repeat"/>
    <property type="match status" value="1"/>
</dbReference>
<feature type="compositionally biased region" description="Polar residues" evidence="1">
    <location>
        <begin position="25"/>
        <end position="57"/>
    </location>
</feature>
<dbReference type="GeneID" id="8856319"/>
<dbReference type="KEGG" id="ngr:NAEGRDRAFT_60066"/>
<organism evidence="6">
    <name type="scientific">Naegleria gruberi</name>
    <name type="common">Amoeba</name>
    <dbReference type="NCBI Taxonomy" id="5762"/>
    <lineage>
        <taxon>Eukaryota</taxon>
        <taxon>Discoba</taxon>
        <taxon>Heterolobosea</taxon>
        <taxon>Tetramitia</taxon>
        <taxon>Eutetramitia</taxon>
        <taxon>Vahlkampfiidae</taxon>
        <taxon>Naegleria</taxon>
    </lineage>
</organism>
<feature type="compositionally biased region" description="Low complexity" evidence="1">
    <location>
        <begin position="68"/>
        <end position="90"/>
    </location>
</feature>
<name>D2W4I3_NAEGR</name>
<dbReference type="SMART" id="SM00315">
    <property type="entry name" value="RGS"/>
    <property type="match status" value="1"/>
</dbReference>
<keyword evidence="6" id="KW-1185">Reference proteome</keyword>
<reference evidence="5 6" key="1">
    <citation type="journal article" date="2010" name="Cell">
        <title>The genome of Naegleria gruberi illuminates early eukaryotic versatility.</title>
        <authorList>
            <person name="Fritz-Laylin L.K."/>
            <person name="Prochnik S.E."/>
            <person name="Ginger M.L."/>
            <person name="Dacks J.B."/>
            <person name="Carpenter M.L."/>
            <person name="Field M.C."/>
            <person name="Kuo A."/>
            <person name="Paredez A."/>
            <person name="Chapman J."/>
            <person name="Pham J."/>
            <person name="Shu S."/>
            <person name="Neupane R."/>
            <person name="Cipriano M."/>
            <person name="Mancuso J."/>
            <person name="Tu H."/>
            <person name="Salamov A."/>
            <person name="Lindquist E."/>
            <person name="Shapiro H."/>
            <person name="Lucas S."/>
            <person name="Grigoriev I.V."/>
            <person name="Cande W.Z."/>
            <person name="Fulton C."/>
            <person name="Rokhsar D.S."/>
            <person name="Dawson S.C."/>
        </authorList>
    </citation>
    <scope>NUCLEOTIDE SEQUENCE [LARGE SCALE GENOMIC DNA]</scope>
    <source>
        <strain evidence="5 6">NEG-M</strain>
    </source>
</reference>
<dbReference type="SMART" id="SM00799">
    <property type="entry name" value="DENN"/>
    <property type="match status" value="1"/>
</dbReference>
<dbReference type="STRING" id="5762.D2W4I3"/>
<evidence type="ECO:0000313" key="5">
    <source>
        <dbReference type="EMBL" id="EFC36013.1"/>
    </source>
</evidence>
<dbReference type="InterPro" id="IPR016137">
    <property type="entry name" value="RGS"/>
</dbReference>
<accession>D2W4I3</accession>
<dbReference type="InterPro" id="IPR044926">
    <property type="entry name" value="RGS_subdomain_2"/>
</dbReference>
<keyword evidence="2" id="KW-1133">Transmembrane helix</keyword>
<dbReference type="EMBL" id="GG738958">
    <property type="protein sequence ID" value="EFC36013.1"/>
    <property type="molecule type" value="Genomic_DNA"/>
</dbReference>
<evidence type="ECO:0000259" key="3">
    <source>
        <dbReference type="PROSITE" id="PS50132"/>
    </source>
</evidence>
<dbReference type="PANTHER" id="PTHR28245:SF1">
    <property type="entry name" value="ARF3-INTERACTING PROTEIN 1"/>
    <property type="match status" value="1"/>
</dbReference>
<protein>
    <recommendedName>
        <fullName evidence="7">UDENN domain-containing protein</fullName>
    </recommendedName>
</protein>
<evidence type="ECO:0000259" key="4">
    <source>
        <dbReference type="PROSITE" id="PS50211"/>
    </source>
</evidence>
<feature type="transmembrane region" description="Helical" evidence="2">
    <location>
        <begin position="1241"/>
        <end position="1263"/>
    </location>
</feature>
<dbReference type="Gene3D" id="3.40.50.11500">
    <property type="match status" value="1"/>
</dbReference>
<dbReference type="Gene3D" id="1.10.167.10">
    <property type="entry name" value="Regulator of G-protein Signalling 4, domain 2"/>
    <property type="match status" value="1"/>
</dbReference>
<evidence type="ECO:0008006" key="7">
    <source>
        <dbReference type="Google" id="ProtNLM"/>
    </source>
</evidence>
<dbReference type="InterPro" id="IPR037516">
    <property type="entry name" value="Tripartite_DENN"/>
</dbReference>
<dbReference type="RefSeq" id="XP_002668757.1">
    <property type="nucleotide sequence ID" value="XM_002668711.1"/>
</dbReference>